<dbReference type="Gene3D" id="3.40.50.1820">
    <property type="entry name" value="alpha/beta hydrolase"/>
    <property type="match status" value="1"/>
</dbReference>
<protein>
    <submittedName>
        <fullName evidence="5">Dipeptidyl peptidase IV</fullName>
    </submittedName>
</protein>
<feature type="chain" id="PRO_5017547638" evidence="2">
    <location>
        <begin position="33"/>
        <end position="879"/>
    </location>
</feature>
<dbReference type="GO" id="GO:0004252">
    <property type="term" value="F:serine-type endopeptidase activity"/>
    <property type="evidence" value="ECO:0007669"/>
    <property type="project" value="InterPro"/>
</dbReference>
<proteinExistence type="predicted"/>
<gene>
    <name evidence="5" type="ORF">OP8BY_1476</name>
</gene>
<name>A0A3E2BJG2_9BACT</name>
<comment type="caution">
    <text evidence="5">The sequence shown here is derived from an EMBL/GenBank/DDBJ whole genome shotgun (WGS) entry which is preliminary data.</text>
</comment>
<dbReference type="GO" id="GO:0006508">
    <property type="term" value="P:proteolysis"/>
    <property type="evidence" value="ECO:0007669"/>
    <property type="project" value="InterPro"/>
</dbReference>
<evidence type="ECO:0000313" key="6">
    <source>
        <dbReference type="Proteomes" id="UP000257323"/>
    </source>
</evidence>
<accession>A0A3E2BJG2</accession>
<dbReference type="AlphaFoldDB" id="A0A3E2BJG2"/>
<reference evidence="5 6" key="1">
    <citation type="submission" date="2018-08" db="EMBL/GenBank/DDBJ databases">
        <title>Genome analysis of the thermophilic bacterium of the candidate phylum Aminicenantes from deep subsurface aquifer revealed its physiology and ecological role.</title>
        <authorList>
            <person name="Kadnikov V.V."/>
            <person name="Mardanov A.V."/>
            <person name="Beletsky A.V."/>
            <person name="Karnachuk O.V."/>
            <person name="Ravin N.V."/>
        </authorList>
    </citation>
    <scope>NUCLEOTIDE SEQUENCE [LARGE SCALE GENOMIC DNA]</scope>
    <source>
        <strain evidence="5">BY38</strain>
    </source>
</reference>
<dbReference type="EMBL" id="QUAH01000017">
    <property type="protein sequence ID" value="RFT14878.1"/>
    <property type="molecule type" value="Genomic_DNA"/>
</dbReference>
<feature type="signal peptide" evidence="2">
    <location>
        <begin position="1"/>
        <end position="32"/>
    </location>
</feature>
<dbReference type="InterPro" id="IPR029058">
    <property type="entry name" value="AB_hydrolase_fold"/>
</dbReference>
<dbReference type="Proteomes" id="UP000257323">
    <property type="component" value="Unassembled WGS sequence"/>
</dbReference>
<evidence type="ECO:0000259" key="4">
    <source>
        <dbReference type="Pfam" id="PF00930"/>
    </source>
</evidence>
<dbReference type="PRINTS" id="PR00862">
    <property type="entry name" value="PROLIGOPTASE"/>
</dbReference>
<dbReference type="GO" id="GO:0008239">
    <property type="term" value="F:dipeptidyl-peptidase activity"/>
    <property type="evidence" value="ECO:0007669"/>
    <property type="project" value="TreeGrafter"/>
</dbReference>
<dbReference type="InterPro" id="IPR002470">
    <property type="entry name" value="Peptidase_S9A"/>
</dbReference>
<dbReference type="InterPro" id="IPR002469">
    <property type="entry name" value="Peptidase_S9B_N"/>
</dbReference>
<dbReference type="InterPro" id="IPR001375">
    <property type="entry name" value="Peptidase_S9_cat"/>
</dbReference>
<sequence length="879" mass="101183">MAIKFNRSSINQRFVLALLFLLLVGQAGLNSAATPEKANYELAARWTPARVARLVFDLSVEPRWLKSGDRFWYSFETPQGKSWYLVDPAARSRRPLFDNARMAAELTRILLTPYDAQHLPIKTIKFVKNETAIQFEVEVPLDNEVSVDGQVMKVSELEKRFLDREKEKEKEQDTEMDKTRTEKEKPKEPEKKTRVLGFEYDLKTSRLSLIKDYEARPKRPRWASLSPDKKWVVFARGHNLFLMDAENYARALKKPDDKTIQEIQLTTDGEEAYSFSRRLRDDEIKELQKDEKDRKDFRRPAIMIFWSQDSKKFACIRQDERKVGELWVINSLASPRPTLESYRYGMPGEENQPQPEILVFDLATRDRLKVKAEKFKDPTFNIFTAPRPAAVEDPDEPPPATWVSKTSDRLYFGRQTRDLHGYEVCLADTRSGEVRTIISERLNTYVEYQPLRLVNGGRQLIWWSERDGWGHYYLYDSDGRLLNQITSGEFNCQEVVRVDEKGRLLYFTACGREKGEDPYYEHLYRVGLDGSGLKLLTPGNFNHSVSMPDSARFFVVNYSRVDTAPRSDLYDSAGNRLLELETVDTGQLLAAGFKFPETFTVKAADGITDLYGVMYKPFDFDPEKKYPIIAYVYPGPQTESVSKSFSPRNQNVALAQLGFVVIEVGNRGGSPMRSKWYHNYGYGNLRDYGLADKKYAIEQLAARHPFIDINRVGIYGHSGGGFMTAAALLVYPDFFKVGVSSSGNHENNIYNRWWSEKHHGVKEVVDKDGQVKFEYSIDKNSELAGNLKGHLLLVTGDIDDNVHPANTFRLAAALIKAGKRFDFFLFPGQRHGYGDMNDYWFWIRADYFARHLLGDYSQTVDLVELQREKEKSGEKKAAK</sequence>
<evidence type="ECO:0000256" key="2">
    <source>
        <dbReference type="SAM" id="SignalP"/>
    </source>
</evidence>
<feature type="region of interest" description="Disordered" evidence="1">
    <location>
        <begin position="164"/>
        <end position="190"/>
    </location>
</feature>
<feature type="domain" description="Peptidase S9 prolyl oligopeptidase catalytic" evidence="3">
    <location>
        <begin position="652"/>
        <end position="852"/>
    </location>
</feature>
<organism evidence="5 6">
    <name type="scientific">Candidatus Saccharicenans subterraneus</name>
    <dbReference type="NCBI Taxonomy" id="2508984"/>
    <lineage>
        <taxon>Bacteria</taxon>
        <taxon>Candidatus Aminicenantota</taxon>
        <taxon>Candidatus Aminicenantia</taxon>
        <taxon>Candidatus Aminicenantales</taxon>
        <taxon>Candidatus Saccharicenantaceae</taxon>
        <taxon>Candidatus Saccharicenans</taxon>
    </lineage>
</organism>
<dbReference type="PANTHER" id="PTHR11731:SF193">
    <property type="entry name" value="DIPEPTIDYL PEPTIDASE 9"/>
    <property type="match status" value="1"/>
</dbReference>
<dbReference type="SUPFAM" id="SSF53474">
    <property type="entry name" value="alpha/beta-Hydrolases"/>
    <property type="match status" value="1"/>
</dbReference>
<dbReference type="Pfam" id="PF00326">
    <property type="entry name" value="Peptidase_S9"/>
    <property type="match status" value="1"/>
</dbReference>
<dbReference type="SUPFAM" id="SSF82171">
    <property type="entry name" value="DPP6 N-terminal domain-like"/>
    <property type="match status" value="1"/>
</dbReference>
<dbReference type="Gene3D" id="2.140.10.30">
    <property type="entry name" value="Dipeptidylpeptidase IV, N-terminal domain"/>
    <property type="match status" value="1"/>
</dbReference>
<feature type="domain" description="Dipeptidylpeptidase IV N-terminal" evidence="4">
    <location>
        <begin position="200"/>
        <end position="564"/>
    </location>
</feature>
<dbReference type="InterPro" id="IPR050278">
    <property type="entry name" value="Serine_Prot_S9B/DPPIV"/>
</dbReference>
<dbReference type="Pfam" id="PF00930">
    <property type="entry name" value="DPPIV_N"/>
    <property type="match status" value="1"/>
</dbReference>
<keyword evidence="2" id="KW-0732">Signal</keyword>
<evidence type="ECO:0000259" key="3">
    <source>
        <dbReference type="Pfam" id="PF00326"/>
    </source>
</evidence>
<dbReference type="PANTHER" id="PTHR11731">
    <property type="entry name" value="PROTEASE FAMILY S9B,C DIPEPTIDYL-PEPTIDASE IV-RELATED"/>
    <property type="match status" value="1"/>
</dbReference>
<evidence type="ECO:0000256" key="1">
    <source>
        <dbReference type="SAM" id="MobiDB-lite"/>
    </source>
</evidence>
<evidence type="ECO:0000313" key="5">
    <source>
        <dbReference type="EMBL" id="RFT14878.1"/>
    </source>
</evidence>